<dbReference type="PANTHER" id="PTHR19367:SF24">
    <property type="entry name" value="T CELL RECEPTOR ALPHA VARIABLE 8-4"/>
    <property type="match status" value="1"/>
</dbReference>
<dbReference type="InterPro" id="IPR051287">
    <property type="entry name" value="TCR_variable_region"/>
</dbReference>
<keyword evidence="5" id="KW-1279">T cell receptor</keyword>
<dbReference type="GO" id="GO:0042101">
    <property type="term" value="C:T cell receptor complex"/>
    <property type="evidence" value="ECO:0007669"/>
    <property type="project" value="UniProtKB-KW"/>
</dbReference>
<feature type="domain" description="Ig-like" evidence="7">
    <location>
        <begin position="20"/>
        <end position="131"/>
    </location>
</feature>
<dbReference type="Pfam" id="PF07686">
    <property type="entry name" value="V-set"/>
    <property type="match status" value="1"/>
</dbReference>
<evidence type="ECO:0000256" key="4">
    <source>
        <dbReference type="ARBA" id="ARBA00023319"/>
    </source>
</evidence>
<dbReference type="InterPro" id="IPR036179">
    <property type="entry name" value="Ig-like_dom_sf"/>
</dbReference>
<dbReference type="PROSITE" id="PS50835">
    <property type="entry name" value="IG_LIKE"/>
    <property type="match status" value="1"/>
</dbReference>
<keyword evidence="2" id="KW-1064">Adaptive immunity</keyword>
<dbReference type="SMART" id="SM00409">
    <property type="entry name" value="IG"/>
    <property type="match status" value="1"/>
</dbReference>
<dbReference type="InterPro" id="IPR013783">
    <property type="entry name" value="Ig-like_fold"/>
</dbReference>
<keyword evidence="3" id="KW-0675">Receptor</keyword>
<keyword evidence="5" id="KW-0391">Immunity</keyword>
<keyword evidence="1 6" id="KW-0732">Signal</keyword>
<dbReference type="GO" id="GO:0002250">
    <property type="term" value="P:adaptive immune response"/>
    <property type="evidence" value="ECO:0007669"/>
    <property type="project" value="UniProtKB-KW"/>
</dbReference>
<keyword evidence="4" id="KW-0393">Immunoglobulin domain</keyword>
<protein>
    <recommendedName>
        <fullName evidence="7">Ig-like domain-containing protein</fullName>
    </recommendedName>
</protein>
<dbReference type="Gene3D" id="2.60.40.10">
    <property type="entry name" value="Immunoglobulins"/>
    <property type="match status" value="1"/>
</dbReference>
<name>A0A673TGP9_SURSU</name>
<reference evidence="8" key="3">
    <citation type="submission" date="2025-09" db="UniProtKB">
        <authorList>
            <consortium name="Ensembl"/>
        </authorList>
    </citation>
    <scope>IDENTIFICATION</scope>
</reference>
<evidence type="ECO:0000259" key="7">
    <source>
        <dbReference type="PROSITE" id="PS50835"/>
    </source>
</evidence>
<keyword evidence="9" id="KW-1185">Reference proteome</keyword>
<evidence type="ECO:0000256" key="5">
    <source>
        <dbReference type="ARBA" id="ARBA00043266"/>
    </source>
</evidence>
<sequence>MILMSILMLGVLLFLRGTGAQSLTQPDVHVTVSEGAHLELRCNYSSTGTTYLFWYVQHPNQGLQLLLNYFSGPSDFVVRTTEGFEAEYKKSEKSFHLKKPAVQWKDAAKYFCVVSDTVLGTTGGAEHKPYKVKTL</sequence>
<dbReference type="PANTHER" id="PTHR19367">
    <property type="entry name" value="T-CELL RECEPTOR ALPHA CHAIN V REGION"/>
    <property type="match status" value="1"/>
</dbReference>
<organism evidence="8 9">
    <name type="scientific">Suricata suricatta</name>
    <name type="common">Meerkat</name>
    <dbReference type="NCBI Taxonomy" id="37032"/>
    <lineage>
        <taxon>Eukaryota</taxon>
        <taxon>Metazoa</taxon>
        <taxon>Chordata</taxon>
        <taxon>Craniata</taxon>
        <taxon>Vertebrata</taxon>
        <taxon>Euteleostomi</taxon>
        <taxon>Mammalia</taxon>
        <taxon>Eutheria</taxon>
        <taxon>Laurasiatheria</taxon>
        <taxon>Carnivora</taxon>
        <taxon>Feliformia</taxon>
        <taxon>Herpestidae</taxon>
        <taxon>Suricata</taxon>
    </lineage>
</organism>
<reference evidence="8" key="2">
    <citation type="submission" date="2025-08" db="UniProtKB">
        <authorList>
            <consortium name="Ensembl"/>
        </authorList>
    </citation>
    <scope>IDENTIFICATION</scope>
</reference>
<feature type="signal peptide" evidence="6">
    <location>
        <begin position="1"/>
        <end position="20"/>
    </location>
</feature>
<reference evidence="8 9" key="1">
    <citation type="submission" date="2019-05" db="EMBL/GenBank/DDBJ databases">
        <title>A Chromosome-scale Meerkat (S. suricatta) Genome Assembly.</title>
        <authorList>
            <person name="Dudchenko O."/>
            <person name="Lieberman Aiden E."/>
            <person name="Tung J."/>
            <person name="Barreiro L.B."/>
            <person name="Clutton-Brock T.H."/>
        </authorList>
    </citation>
    <scope>NUCLEOTIDE SEQUENCE [LARGE SCALE GENOMIC DNA]</scope>
</reference>
<dbReference type="InterPro" id="IPR007110">
    <property type="entry name" value="Ig-like_dom"/>
</dbReference>
<dbReference type="SUPFAM" id="SSF48726">
    <property type="entry name" value="Immunoglobulin"/>
    <property type="match status" value="1"/>
</dbReference>
<proteinExistence type="predicted"/>
<evidence type="ECO:0000256" key="2">
    <source>
        <dbReference type="ARBA" id="ARBA00023130"/>
    </source>
</evidence>
<dbReference type="Ensembl" id="ENSSSUT00005009974.1">
    <property type="protein sequence ID" value="ENSSSUP00005008665.1"/>
    <property type="gene ID" value="ENSSSUG00005005633.1"/>
</dbReference>
<dbReference type="Proteomes" id="UP000472268">
    <property type="component" value="Chromosome 9"/>
</dbReference>
<feature type="chain" id="PRO_5025509077" description="Ig-like domain-containing protein" evidence="6">
    <location>
        <begin position="21"/>
        <end position="135"/>
    </location>
</feature>
<dbReference type="InterPro" id="IPR013106">
    <property type="entry name" value="Ig_V-set"/>
</dbReference>
<evidence type="ECO:0000256" key="1">
    <source>
        <dbReference type="ARBA" id="ARBA00022729"/>
    </source>
</evidence>
<evidence type="ECO:0000256" key="3">
    <source>
        <dbReference type="ARBA" id="ARBA00023170"/>
    </source>
</evidence>
<evidence type="ECO:0000313" key="8">
    <source>
        <dbReference type="Ensembl" id="ENSSSUP00005008665.1"/>
    </source>
</evidence>
<evidence type="ECO:0000256" key="6">
    <source>
        <dbReference type="SAM" id="SignalP"/>
    </source>
</evidence>
<accession>A0A673TGP9</accession>
<dbReference type="InterPro" id="IPR003599">
    <property type="entry name" value="Ig_sub"/>
</dbReference>
<dbReference type="OMA" id="HHVILSE"/>
<dbReference type="AlphaFoldDB" id="A0A673TGP9"/>
<evidence type="ECO:0000313" key="9">
    <source>
        <dbReference type="Proteomes" id="UP000472268"/>
    </source>
</evidence>